<reference evidence="10 12" key="1">
    <citation type="submission" date="2015-11" db="EMBL/GenBank/DDBJ databases">
        <title>Genomic analysis of 38 Legionella species identifies large and diverse effector repertoires.</title>
        <authorList>
            <person name="Burstein D."/>
            <person name="Amaro F."/>
            <person name="Zusman T."/>
            <person name="Lifshitz Z."/>
            <person name="Cohen O."/>
            <person name="Gilbert J.A."/>
            <person name="Pupko T."/>
            <person name="Shuman H.A."/>
            <person name="Segal G."/>
        </authorList>
    </citation>
    <scope>NUCLEOTIDE SEQUENCE [LARGE SCALE GENOMIC DNA]</scope>
    <source>
        <strain evidence="10 12">ATCC 49507</strain>
    </source>
</reference>
<dbReference type="AlphaFoldDB" id="A0A378KV55"/>
<dbReference type="PROSITE" id="PS51918">
    <property type="entry name" value="RADICAL_SAM"/>
    <property type="match status" value="1"/>
</dbReference>
<evidence type="ECO:0000256" key="1">
    <source>
        <dbReference type="ARBA" id="ARBA00022485"/>
    </source>
</evidence>
<evidence type="ECO:0000256" key="4">
    <source>
        <dbReference type="ARBA" id="ARBA00022842"/>
    </source>
</evidence>
<dbReference type="GO" id="GO:1904047">
    <property type="term" value="F:S-adenosyl-L-methionine binding"/>
    <property type="evidence" value="ECO:0007669"/>
    <property type="project" value="UniProtKB-UniRule"/>
</dbReference>
<dbReference type="OrthoDB" id="9792276at2"/>
<dbReference type="NCBIfam" id="TIGR04349">
    <property type="entry name" value="rSAM_QueE_gams"/>
    <property type="match status" value="1"/>
</dbReference>
<dbReference type="GO" id="GO:0051539">
    <property type="term" value="F:4 iron, 4 sulfur cluster binding"/>
    <property type="evidence" value="ECO:0007669"/>
    <property type="project" value="UniProtKB-UniRule"/>
</dbReference>
<dbReference type="InterPro" id="IPR027621">
    <property type="entry name" value="rSAM_QueE_gams"/>
</dbReference>
<protein>
    <recommendedName>
        <fullName evidence="8">7-carboxy-7-deazaguanine synthase</fullName>
        <shortName evidence="8">CDG synthase</shortName>
        <ecNumber evidence="8">4.3.99.3</ecNumber>
    </recommendedName>
    <alternativeName>
        <fullName evidence="8">Queuosine biosynthesis protein QueE</fullName>
    </alternativeName>
</protein>
<dbReference type="PIRSF" id="PIRSF000370">
    <property type="entry name" value="QueE"/>
    <property type="match status" value="1"/>
</dbReference>
<dbReference type="GO" id="GO:0000287">
    <property type="term" value="F:magnesium ion binding"/>
    <property type="evidence" value="ECO:0007669"/>
    <property type="project" value="UniProtKB-UniRule"/>
</dbReference>
<feature type="binding site" evidence="8">
    <location>
        <position position="45"/>
    </location>
    <ligand>
        <name>Mg(2+)</name>
        <dbReference type="ChEBI" id="CHEBI:18420"/>
    </ligand>
</feature>
<dbReference type="Pfam" id="PF04055">
    <property type="entry name" value="Radical_SAM"/>
    <property type="match status" value="1"/>
</dbReference>
<feature type="binding site" evidence="8">
    <location>
        <position position="40"/>
    </location>
    <ligand>
        <name>[4Fe-4S] cluster</name>
        <dbReference type="ChEBI" id="CHEBI:49883"/>
        <note>4Fe-4S-S-AdoMet</note>
    </ligand>
</feature>
<comment type="subunit">
    <text evidence="8">Homodimer.</text>
</comment>
<dbReference type="CDD" id="cd01335">
    <property type="entry name" value="Radical_SAM"/>
    <property type="match status" value="1"/>
</dbReference>
<comment type="caution">
    <text evidence="8">Lacks conserved residue(s) required for the propagation of feature annotation.</text>
</comment>
<dbReference type="SUPFAM" id="SSF102114">
    <property type="entry name" value="Radical SAM enzymes"/>
    <property type="match status" value="1"/>
</dbReference>
<comment type="cofactor">
    <cofactor evidence="8">
        <name>S-adenosyl-L-methionine</name>
        <dbReference type="ChEBI" id="CHEBI:59789"/>
    </cofactor>
    <text evidence="8">Binds 1 S-adenosyl-L-methionine per subunit.</text>
</comment>
<feature type="binding site" evidence="8">
    <location>
        <position position="32"/>
    </location>
    <ligand>
        <name>substrate</name>
    </ligand>
</feature>
<comment type="similarity">
    <text evidence="8">Belongs to the radical SAM superfamily. 7-carboxy-7-deazaguanine synthase family.</text>
</comment>
<keyword evidence="2 8" id="KW-0949">S-adenosyl-L-methionine</keyword>
<keyword evidence="5 8" id="KW-0408">Iron</keyword>
<feature type="binding site" evidence="8">
    <location>
        <position position="36"/>
    </location>
    <ligand>
        <name>[4Fe-4S] cluster</name>
        <dbReference type="ChEBI" id="CHEBI:49883"/>
        <note>4Fe-4S-S-AdoMet</note>
    </ligand>
</feature>
<dbReference type="PANTHER" id="PTHR42836">
    <property type="entry name" value="7-CARBOXY-7-DEAZAGUANINE SYNTHASE"/>
    <property type="match status" value="1"/>
</dbReference>
<evidence type="ECO:0000313" key="10">
    <source>
        <dbReference type="EMBL" id="KTD44836.1"/>
    </source>
</evidence>
<comment type="cofactor">
    <cofactor evidence="8">
        <name>Mg(2+)</name>
        <dbReference type="ChEBI" id="CHEBI:18420"/>
    </cofactor>
</comment>
<reference evidence="11 13" key="2">
    <citation type="submission" date="2018-06" db="EMBL/GenBank/DDBJ databases">
        <authorList>
            <consortium name="Pathogen Informatics"/>
            <person name="Doyle S."/>
        </authorList>
    </citation>
    <scope>NUCLEOTIDE SEQUENCE [LARGE SCALE GENOMIC DNA]</scope>
    <source>
        <strain evidence="11 13">NCTC12376</strain>
    </source>
</reference>
<dbReference type="InterPro" id="IPR058240">
    <property type="entry name" value="rSAM_sf"/>
</dbReference>
<keyword evidence="6 8" id="KW-0411">Iron-sulfur</keyword>
<feature type="binding site" evidence="8">
    <location>
        <begin position="42"/>
        <end position="44"/>
    </location>
    <ligand>
        <name>S-adenosyl-L-methionine</name>
        <dbReference type="ChEBI" id="CHEBI:59789"/>
    </ligand>
</feature>
<proteinExistence type="inferred from homology"/>
<keyword evidence="7 8" id="KW-0456">Lyase</keyword>
<dbReference type="RefSeq" id="WP_058474809.1">
    <property type="nucleotide sequence ID" value="NZ_CAAAIL010000003.1"/>
</dbReference>
<evidence type="ECO:0000313" key="12">
    <source>
        <dbReference type="Proteomes" id="UP000054639"/>
    </source>
</evidence>
<dbReference type="Gene3D" id="3.20.20.70">
    <property type="entry name" value="Aldolase class I"/>
    <property type="match status" value="1"/>
</dbReference>
<evidence type="ECO:0000256" key="5">
    <source>
        <dbReference type="ARBA" id="ARBA00023004"/>
    </source>
</evidence>
<dbReference type="GO" id="GO:0016840">
    <property type="term" value="F:carbon-nitrogen lyase activity"/>
    <property type="evidence" value="ECO:0007669"/>
    <property type="project" value="UniProtKB-UniRule"/>
</dbReference>
<keyword evidence="8" id="KW-0671">Queuosine biosynthesis</keyword>
<dbReference type="UniPathway" id="UPA00391"/>
<comment type="function">
    <text evidence="8">Catalyzes the complex heterocyclic radical-mediated conversion of 6-carboxy-5,6,7,8-tetrahydropterin (CPH4) to 7-carboxy-7-deazaguanine (CDG), a step common to the biosynthetic pathways of all 7-deazapurine-containing compounds.</text>
</comment>
<sequence>MKPFNNQLRITEVFHSLQGESVTVGLPTVFVRLTGCPLRCQYCDTAYAFNGGTVQEIDEILETIASFNCKRVCVTGGEPLAQPGCISLLERLCDDHYQVSIETSGARDISEVDSRVMIVMDLKTPDSLEVDKNLFANLECLKPSDQIKFVLCSRSDYEWACALIKEHRLAERVQLLFSPSWNQLNPTDLANWILEDNVPVRFQLQLHKILWNDAPGH</sequence>
<keyword evidence="4 8" id="KW-0460">Magnesium</keyword>
<keyword evidence="3 8" id="KW-0479">Metal-binding</keyword>
<feature type="binding site" evidence="8">
    <location>
        <position position="43"/>
    </location>
    <ligand>
        <name>[4Fe-4S] cluster</name>
        <dbReference type="ChEBI" id="CHEBI:49883"/>
        <note>4Fe-4S-S-AdoMet</note>
    </ligand>
</feature>
<name>A0A378KV55_9GAMM</name>
<keyword evidence="1 8" id="KW-0004">4Fe-4S</keyword>
<dbReference type="EMBL" id="LNYR01000038">
    <property type="protein sequence ID" value="KTD44836.1"/>
    <property type="molecule type" value="Genomic_DNA"/>
</dbReference>
<dbReference type="EMBL" id="UGOW01000001">
    <property type="protein sequence ID" value="STY17258.1"/>
    <property type="molecule type" value="Genomic_DNA"/>
</dbReference>
<comment type="cofactor">
    <cofactor evidence="8">
        <name>[4Fe-4S] cluster</name>
        <dbReference type="ChEBI" id="CHEBI:49883"/>
    </cofactor>
    <text evidence="8">Binds 1 [4Fe-4S] cluster. The cluster is coordinated with 3 cysteines and an exchangeable S-adenosyl-L-methionine.</text>
</comment>
<dbReference type="Proteomes" id="UP000254230">
    <property type="component" value="Unassembled WGS sequence"/>
</dbReference>
<evidence type="ECO:0000256" key="8">
    <source>
        <dbReference type="HAMAP-Rule" id="MF_00917"/>
    </source>
</evidence>
<evidence type="ECO:0000256" key="6">
    <source>
        <dbReference type="ARBA" id="ARBA00023014"/>
    </source>
</evidence>
<evidence type="ECO:0000259" key="9">
    <source>
        <dbReference type="PROSITE" id="PS51918"/>
    </source>
</evidence>
<dbReference type="PANTHER" id="PTHR42836:SF1">
    <property type="entry name" value="7-CARBOXY-7-DEAZAGUANINE SYNTHASE"/>
    <property type="match status" value="1"/>
</dbReference>
<dbReference type="SFLD" id="SFLDS00029">
    <property type="entry name" value="Radical_SAM"/>
    <property type="match status" value="1"/>
</dbReference>
<organism evidence="11 13">
    <name type="scientific">Legionella quateirensis</name>
    <dbReference type="NCBI Taxonomy" id="45072"/>
    <lineage>
        <taxon>Bacteria</taxon>
        <taxon>Pseudomonadati</taxon>
        <taxon>Pseudomonadota</taxon>
        <taxon>Gammaproteobacteria</taxon>
        <taxon>Legionellales</taxon>
        <taxon>Legionellaceae</taxon>
        <taxon>Legionella</taxon>
    </lineage>
</organism>
<evidence type="ECO:0000256" key="3">
    <source>
        <dbReference type="ARBA" id="ARBA00022723"/>
    </source>
</evidence>
<dbReference type="InterPro" id="IPR013785">
    <property type="entry name" value="Aldolase_TIM"/>
</dbReference>
<accession>A0A378KV55</accession>
<evidence type="ECO:0000313" key="13">
    <source>
        <dbReference type="Proteomes" id="UP000254230"/>
    </source>
</evidence>
<dbReference type="STRING" id="45072.Lqua_2671"/>
<feature type="domain" description="Radical SAM core" evidence="9">
    <location>
        <begin position="23"/>
        <end position="213"/>
    </location>
</feature>
<evidence type="ECO:0000256" key="7">
    <source>
        <dbReference type="ARBA" id="ARBA00023239"/>
    </source>
</evidence>
<dbReference type="EC" id="4.3.99.3" evidence="8"/>
<dbReference type="Proteomes" id="UP000054639">
    <property type="component" value="Unassembled WGS sequence"/>
</dbReference>
<dbReference type="HAMAP" id="MF_00917">
    <property type="entry name" value="QueE"/>
    <property type="match status" value="1"/>
</dbReference>
<comment type="pathway">
    <text evidence="8">Purine metabolism; 7-cyano-7-deazaguanine biosynthesis.</text>
</comment>
<dbReference type="InterPro" id="IPR024924">
    <property type="entry name" value="7-CO-7-deazaguanine_synth-like"/>
</dbReference>
<keyword evidence="12" id="KW-1185">Reference proteome</keyword>
<feature type="binding site" evidence="8">
    <location>
        <begin position="17"/>
        <end position="19"/>
    </location>
    <ligand>
        <name>substrate</name>
    </ligand>
</feature>
<evidence type="ECO:0000256" key="2">
    <source>
        <dbReference type="ARBA" id="ARBA00022691"/>
    </source>
</evidence>
<comment type="catalytic activity">
    <reaction evidence="8">
        <text>6-carboxy-5,6,7,8-tetrahydropterin + H(+) = 7-carboxy-7-carbaguanine + NH4(+)</text>
        <dbReference type="Rhea" id="RHEA:27974"/>
        <dbReference type="ChEBI" id="CHEBI:15378"/>
        <dbReference type="ChEBI" id="CHEBI:28938"/>
        <dbReference type="ChEBI" id="CHEBI:61032"/>
        <dbReference type="ChEBI" id="CHEBI:61036"/>
        <dbReference type="EC" id="4.3.99.3"/>
    </reaction>
</comment>
<dbReference type="GO" id="GO:0008616">
    <property type="term" value="P:tRNA queuosine(34) biosynthetic process"/>
    <property type="evidence" value="ECO:0007669"/>
    <property type="project" value="UniProtKB-UniRule"/>
</dbReference>
<dbReference type="InterPro" id="IPR007197">
    <property type="entry name" value="rSAM"/>
</dbReference>
<evidence type="ECO:0000313" key="11">
    <source>
        <dbReference type="EMBL" id="STY17258.1"/>
    </source>
</evidence>
<feature type="binding site" evidence="8">
    <location>
        <position position="77"/>
    </location>
    <ligand>
        <name>S-adenosyl-L-methionine</name>
        <dbReference type="ChEBI" id="CHEBI:59789"/>
    </ligand>
</feature>
<feature type="binding site" evidence="8">
    <location>
        <position position="75"/>
    </location>
    <ligand>
        <name>substrate</name>
    </ligand>
</feature>
<gene>
    <name evidence="11" type="primary">nrdG</name>
    <name evidence="8" type="synonym">queE</name>
    <name evidence="10" type="ORF">Lqua_2671</name>
    <name evidence="11" type="ORF">NCTC12376_01055</name>
</gene>